<organism evidence="1 2">
    <name type="scientific">Nonomuraea angiospora</name>
    <dbReference type="NCBI Taxonomy" id="46172"/>
    <lineage>
        <taxon>Bacteria</taxon>
        <taxon>Bacillati</taxon>
        <taxon>Actinomycetota</taxon>
        <taxon>Actinomycetes</taxon>
        <taxon>Streptosporangiales</taxon>
        <taxon>Streptosporangiaceae</taxon>
        <taxon>Nonomuraea</taxon>
    </lineage>
</organism>
<dbReference type="RefSeq" id="WP_192786847.1">
    <property type="nucleotide sequence ID" value="NZ_JADBEK010000001.1"/>
</dbReference>
<evidence type="ECO:0000313" key="2">
    <source>
        <dbReference type="Proteomes" id="UP000633509"/>
    </source>
</evidence>
<gene>
    <name evidence="1" type="ORF">H4W80_004507</name>
</gene>
<name>A0ABR9M032_9ACTN</name>
<dbReference type="InterPro" id="IPR036388">
    <property type="entry name" value="WH-like_DNA-bd_sf"/>
</dbReference>
<dbReference type="Gene3D" id="1.10.10.10">
    <property type="entry name" value="Winged helix-like DNA-binding domain superfamily/Winged helix DNA-binding domain"/>
    <property type="match status" value="1"/>
</dbReference>
<comment type="caution">
    <text evidence="1">The sequence shown here is derived from an EMBL/GenBank/DDBJ whole genome shotgun (WGS) entry which is preliminary data.</text>
</comment>
<reference evidence="1 2" key="1">
    <citation type="submission" date="2020-10" db="EMBL/GenBank/DDBJ databases">
        <title>Sequencing the genomes of 1000 actinobacteria strains.</title>
        <authorList>
            <person name="Klenk H.-P."/>
        </authorList>
    </citation>
    <scope>NUCLEOTIDE SEQUENCE [LARGE SCALE GENOMIC DNA]</scope>
    <source>
        <strain evidence="1 2">DSM 43173</strain>
    </source>
</reference>
<accession>A0ABR9M032</accession>
<sequence>MKLPKPHTSAQIARLERISAQAVGTVLTGLHRRGMVERERLAAALPVLVVLAERL</sequence>
<dbReference type="GO" id="GO:0003677">
    <property type="term" value="F:DNA binding"/>
    <property type="evidence" value="ECO:0007669"/>
    <property type="project" value="UniProtKB-KW"/>
</dbReference>
<dbReference type="Proteomes" id="UP000633509">
    <property type="component" value="Unassembled WGS sequence"/>
</dbReference>
<dbReference type="EMBL" id="JADBEK010000001">
    <property type="protein sequence ID" value="MBE1586249.1"/>
    <property type="molecule type" value="Genomic_DNA"/>
</dbReference>
<keyword evidence="2" id="KW-1185">Reference proteome</keyword>
<evidence type="ECO:0000313" key="1">
    <source>
        <dbReference type="EMBL" id="MBE1586249.1"/>
    </source>
</evidence>
<keyword evidence="1" id="KW-0238">DNA-binding</keyword>
<protein>
    <submittedName>
        <fullName evidence="1">DNA-binding IscR family transcriptional regulator</fullName>
    </submittedName>
</protein>
<proteinExistence type="predicted"/>